<reference evidence="2" key="1">
    <citation type="journal article" date="2017" name="Front. Plant Sci.">
        <title>Climate Clever Clovers: New Paradigm to Reduce the Environmental Footprint of Ruminants by Breeding Low Methanogenic Forages Utilizing Haplotype Variation.</title>
        <authorList>
            <person name="Kaur P."/>
            <person name="Appels R."/>
            <person name="Bayer P.E."/>
            <person name="Keeble-Gagnere G."/>
            <person name="Wang J."/>
            <person name="Hirakawa H."/>
            <person name="Shirasawa K."/>
            <person name="Vercoe P."/>
            <person name="Stefanova K."/>
            <person name="Durmic Z."/>
            <person name="Nichols P."/>
            <person name="Revell C."/>
            <person name="Isobe S.N."/>
            <person name="Edwards D."/>
            <person name="Erskine W."/>
        </authorList>
    </citation>
    <scope>NUCLEOTIDE SEQUENCE [LARGE SCALE GENOMIC DNA]</scope>
    <source>
        <strain evidence="2">cv. Daliak</strain>
    </source>
</reference>
<name>A0A2Z6MM11_TRISU</name>
<keyword evidence="2" id="KW-1185">Reference proteome</keyword>
<dbReference type="EMBL" id="DF973293">
    <property type="protein sequence ID" value="GAU24610.1"/>
    <property type="molecule type" value="Genomic_DNA"/>
</dbReference>
<proteinExistence type="predicted"/>
<sequence>MYDVRRQQHKQQRPVCCLTRFLQPPAKPPYTWPPTLPNSGESQLDFHQRERYEEAFDNFIKMQYDDSSMLLNAKVTHGCVVRICIDRDIFLQAVNDKGYGQNGDFEFVFGMMSLHLSVLPKQRNSRKSHYPLVNTWFEYCWRSFPTLGNQLNLVNDRGKIGLKGIWVLVMLVYDSGKIWSSSIWVSEEVHMVHIVDKFDSREIETSDEYPKELILPAYEFHLCKSCEWQEHVKMYDNWSYFLPTPFVEMYEAYSHVSSCGKYVKESTFSYAIISWCDGNEVHEPTIENFGDTWAHKNDYRV</sequence>
<evidence type="ECO:0000313" key="1">
    <source>
        <dbReference type="EMBL" id="GAU24610.1"/>
    </source>
</evidence>
<accession>A0A2Z6MM11</accession>
<gene>
    <name evidence="1" type="ORF">TSUD_289730</name>
</gene>
<dbReference type="AlphaFoldDB" id="A0A2Z6MM11"/>
<protein>
    <submittedName>
        <fullName evidence="1">Uncharacterized protein</fullName>
    </submittedName>
</protein>
<organism evidence="1 2">
    <name type="scientific">Trifolium subterraneum</name>
    <name type="common">Subterranean clover</name>
    <dbReference type="NCBI Taxonomy" id="3900"/>
    <lineage>
        <taxon>Eukaryota</taxon>
        <taxon>Viridiplantae</taxon>
        <taxon>Streptophyta</taxon>
        <taxon>Embryophyta</taxon>
        <taxon>Tracheophyta</taxon>
        <taxon>Spermatophyta</taxon>
        <taxon>Magnoliopsida</taxon>
        <taxon>eudicotyledons</taxon>
        <taxon>Gunneridae</taxon>
        <taxon>Pentapetalae</taxon>
        <taxon>rosids</taxon>
        <taxon>fabids</taxon>
        <taxon>Fabales</taxon>
        <taxon>Fabaceae</taxon>
        <taxon>Papilionoideae</taxon>
        <taxon>50 kb inversion clade</taxon>
        <taxon>NPAAA clade</taxon>
        <taxon>Hologalegina</taxon>
        <taxon>IRL clade</taxon>
        <taxon>Trifolieae</taxon>
        <taxon>Trifolium</taxon>
    </lineage>
</organism>
<evidence type="ECO:0000313" key="2">
    <source>
        <dbReference type="Proteomes" id="UP000242715"/>
    </source>
</evidence>
<dbReference type="Proteomes" id="UP000242715">
    <property type="component" value="Unassembled WGS sequence"/>
</dbReference>